<evidence type="ECO:0000256" key="1">
    <source>
        <dbReference type="SAM" id="MobiDB-lite"/>
    </source>
</evidence>
<feature type="compositionally biased region" description="Polar residues" evidence="1">
    <location>
        <begin position="52"/>
        <end position="64"/>
    </location>
</feature>
<protein>
    <submittedName>
        <fullName evidence="2">Uncharacterized protein</fullName>
    </submittedName>
</protein>
<feature type="compositionally biased region" description="Basic and acidic residues" evidence="1">
    <location>
        <begin position="184"/>
        <end position="195"/>
    </location>
</feature>
<dbReference type="EMBL" id="LWDF02001168">
    <property type="protein sequence ID" value="KAE8240055.1"/>
    <property type="molecule type" value="Genomic_DNA"/>
</dbReference>
<feature type="compositionally biased region" description="Basic and acidic residues" evidence="1">
    <location>
        <begin position="125"/>
        <end position="153"/>
    </location>
</feature>
<keyword evidence="3" id="KW-1185">Reference proteome</keyword>
<dbReference type="AlphaFoldDB" id="A0A8T8SGW4"/>
<feature type="compositionally biased region" description="Basic and acidic residues" evidence="1">
    <location>
        <begin position="255"/>
        <end position="266"/>
    </location>
</feature>
<gene>
    <name evidence="2" type="ORF">A4X13_0g7962</name>
</gene>
<feature type="region of interest" description="Disordered" evidence="1">
    <location>
        <begin position="1"/>
        <end position="306"/>
    </location>
</feature>
<sequence length="306" mass="33146">MRQNGGRLGIDKTGRVVTQGTAPQDRRTNNSTQLLLRHGKTRTETAVGSAAISPSQYSKTTASDFTEETKPLGQEGGWTASVRGEVQGSERRDQGPPPTGKLAAGAPSRQTDGERSRMLTIQEPEVPRDRADSDSDGKARDTGRLGLRQERKMAARGVKVRSPLTGAARATVGDTRGDGAGQQDEGRHGREDGQRSRSSGSRPAAQRGRYRRSVEAERGQPATSKGRSRIGGPRSASYGDGFSRCVRATARTARTARERQDGHRLAESQGYSARSAPPRLRPSLQPMRRYEDFEEPSGQVSSARCY</sequence>
<organism evidence="2 3">
    <name type="scientific">Tilletia indica</name>
    <dbReference type="NCBI Taxonomy" id="43049"/>
    <lineage>
        <taxon>Eukaryota</taxon>
        <taxon>Fungi</taxon>
        <taxon>Dikarya</taxon>
        <taxon>Basidiomycota</taxon>
        <taxon>Ustilaginomycotina</taxon>
        <taxon>Exobasidiomycetes</taxon>
        <taxon>Tilletiales</taxon>
        <taxon>Tilletiaceae</taxon>
        <taxon>Tilletia</taxon>
    </lineage>
</organism>
<name>A0A8T8SGW4_9BASI</name>
<accession>A0A8T8SGW4</accession>
<reference evidence="2" key="1">
    <citation type="submission" date="2016-04" db="EMBL/GenBank/DDBJ databases">
        <authorList>
            <person name="Nguyen H.D."/>
            <person name="Samba Siva P."/>
            <person name="Cullis J."/>
            <person name="Levesque C.A."/>
            <person name="Hambleton S."/>
        </authorList>
    </citation>
    <scope>NUCLEOTIDE SEQUENCE</scope>
    <source>
        <strain evidence="2">DAOMC 236416</strain>
    </source>
</reference>
<evidence type="ECO:0000313" key="3">
    <source>
        <dbReference type="Proteomes" id="UP000077521"/>
    </source>
</evidence>
<dbReference type="Proteomes" id="UP000077521">
    <property type="component" value="Unassembled WGS sequence"/>
</dbReference>
<evidence type="ECO:0000313" key="2">
    <source>
        <dbReference type="EMBL" id="KAE8240055.1"/>
    </source>
</evidence>
<comment type="caution">
    <text evidence="2">The sequence shown here is derived from an EMBL/GenBank/DDBJ whole genome shotgun (WGS) entry which is preliminary data.</text>
</comment>
<proteinExistence type="predicted"/>
<reference evidence="2" key="2">
    <citation type="journal article" date="2019" name="IMA Fungus">
        <title>Genome sequencing and comparison of five Tilletia species to identify candidate genes for the detection of regulated species infecting wheat.</title>
        <authorList>
            <person name="Nguyen H.D.T."/>
            <person name="Sultana T."/>
            <person name="Kesanakurti P."/>
            <person name="Hambleton S."/>
        </authorList>
    </citation>
    <scope>NUCLEOTIDE SEQUENCE</scope>
    <source>
        <strain evidence="2">DAOMC 236416</strain>
    </source>
</reference>